<dbReference type="GO" id="GO:0003676">
    <property type="term" value="F:nucleic acid binding"/>
    <property type="evidence" value="ECO:0007669"/>
    <property type="project" value="InterPro"/>
</dbReference>
<accession>A0A6N4REB6</accession>
<sequence>MAPRKLLVFDLETVPDLNLARKMWPDDTAGMDDLQVVEHIYAVHRAASSTGSDFPRPCFHKIVAIGCLLADIEYDGNGETYHFRKVGCIGEETDDEETLLRKFFDFGAREQLRLVSFNGLGFDNPVLKLRALHHHIPAKWFMNHLFSKWDNYHSKNALAYHADLAEMFGSYRAMPKLDEVCTLAGLPGKLDVSGSKVYEMHLRGEMQGIRDYCETDVLNTYLLYLHHQHLGGILPTEILHDEFEKVREYLAKEGPKRPHLTQFLDAWNQN</sequence>
<evidence type="ECO:0000259" key="1">
    <source>
        <dbReference type="Pfam" id="PF10108"/>
    </source>
</evidence>
<dbReference type="GO" id="GO:0004527">
    <property type="term" value="F:exonuclease activity"/>
    <property type="evidence" value="ECO:0007669"/>
    <property type="project" value="UniProtKB-KW"/>
</dbReference>
<evidence type="ECO:0000313" key="2">
    <source>
        <dbReference type="EMBL" id="TKW61448.1"/>
    </source>
</evidence>
<dbReference type="Pfam" id="PF10108">
    <property type="entry name" value="DNA_pol_B_exo2"/>
    <property type="match status" value="1"/>
</dbReference>
<dbReference type="Proteomes" id="UP000320948">
    <property type="component" value="Unassembled WGS sequence"/>
</dbReference>
<dbReference type="EMBL" id="VAFM01000001">
    <property type="protein sequence ID" value="TKW61448.1"/>
    <property type="molecule type" value="Genomic_DNA"/>
</dbReference>
<keyword evidence="2" id="KW-0378">Hydrolase</keyword>
<dbReference type="SUPFAM" id="SSF53098">
    <property type="entry name" value="Ribonuclease H-like"/>
    <property type="match status" value="1"/>
</dbReference>
<organism evidence="2 3">
    <name type="scientific">Blastochloris viridis</name>
    <name type="common">Rhodopseudomonas viridis</name>
    <dbReference type="NCBI Taxonomy" id="1079"/>
    <lineage>
        <taxon>Bacteria</taxon>
        <taxon>Pseudomonadati</taxon>
        <taxon>Pseudomonadota</taxon>
        <taxon>Alphaproteobacteria</taxon>
        <taxon>Hyphomicrobiales</taxon>
        <taxon>Blastochloridaceae</taxon>
        <taxon>Blastochloris</taxon>
    </lineage>
</organism>
<dbReference type="InterPro" id="IPR036397">
    <property type="entry name" value="RNaseH_sf"/>
</dbReference>
<reference evidence="2 3" key="1">
    <citation type="journal article" date="2017" name="Nat. Commun.">
        <title>In situ click chemistry generation of cyclooxygenase-2 inhibitors.</title>
        <authorList>
            <person name="Bhardwaj A."/>
            <person name="Kaur J."/>
            <person name="Wuest M."/>
            <person name="Wuest F."/>
        </authorList>
    </citation>
    <scope>NUCLEOTIDE SEQUENCE [LARGE SCALE GENOMIC DNA]</scope>
    <source>
        <strain evidence="2">S2_018_000_R2_106</strain>
    </source>
</reference>
<keyword evidence="2" id="KW-0269">Exonuclease</keyword>
<dbReference type="Gene3D" id="3.30.420.10">
    <property type="entry name" value="Ribonuclease H-like superfamily/Ribonuclease H"/>
    <property type="match status" value="1"/>
</dbReference>
<name>A0A6N4REB6_BLAVI</name>
<keyword evidence="2" id="KW-0540">Nuclease</keyword>
<evidence type="ECO:0000313" key="3">
    <source>
        <dbReference type="Proteomes" id="UP000320948"/>
    </source>
</evidence>
<gene>
    <name evidence="2" type="ORF">DI628_02175</name>
</gene>
<comment type="caution">
    <text evidence="2">The sequence shown here is derived from an EMBL/GenBank/DDBJ whole genome shotgun (WGS) entry which is preliminary data.</text>
</comment>
<dbReference type="InterPro" id="IPR019288">
    <property type="entry name" value="3'-5'_exonuclease_PolB-like"/>
</dbReference>
<dbReference type="AlphaFoldDB" id="A0A6N4REB6"/>
<proteinExistence type="predicted"/>
<feature type="domain" description="Predicted 3'-5' exonuclease PolB-like" evidence="1">
    <location>
        <begin position="52"/>
        <end position="267"/>
    </location>
</feature>
<dbReference type="InterPro" id="IPR012337">
    <property type="entry name" value="RNaseH-like_sf"/>
</dbReference>
<dbReference type="CDD" id="cd05782">
    <property type="entry name" value="DNA_polB_like1_exo"/>
    <property type="match status" value="1"/>
</dbReference>
<protein>
    <submittedName>
        <fullName evidence="2">3'-5' exonuclease</fullName>
    </submittedName>
</protein>